<dbReference type="PANTHER" id="PTHR30404">
    <property type="entry name" value="N-ACETYLMURAMOYL-L-ALANINE AMIDASE"/>
    <property type="match status" value="1"/>
</dbReference>
<dbReference type="RefSeq" id="WP_036834983.1">
    <property type="nucleotide sequence ID" value="NZ_AVPG01000017.1"/>
</dbReference>
<dbReference type="AlphaFoldDB" id="A0A0A5G4L6"/>
<dbReference type="GO" id="GO:0009253">
    <property type="term" value="P:peptidoglycan catabolic process"/>
    <property type="evidence" value="ECO:0007669"/>
    <property type="project" value="InterPro"/>
</dbReference>
<feature type="domain" description="MurNAc-LAA" evidence="3">
    <location>
        <begin position="66"/>
        <end position="179"/>
    </location>
</feature>
<dbReference type="GO" id="GO:0008745">
    <property type="term" value="F:N-acetylmuramoyl-L-alanine amidase activity"/>
    <property type="evidence" value="ECO:0007669"/>
    <property type="project" value="InterPro"/>
</dbReference>
<keyword evidence="1 4" id="KW-0378">Hydrolase</keyword>
<dbReference type="EMBL" id="AVPG01000017">
    <property type="protein sequence ID" value="KGX86010.1"/>
    <property type="molecule type" value="Genomic_DNA"/>
</dbReference>
<dbReference type="InterPro" id="IPR002508">
    <property type="entry name" value="MurNAc-LAA_cat"/>
</dbReference>
<evidence type="ECO:0000313" key="4">
    <source>
        <dbReference type="EMBL" id="KGX86010.1"/>
    </source>
</evidence>
<sequence length="328" mass="37316">MKKVAIGAGHGLNTRGKRTPDGEHEWMFNNQIVEATIRRLNDYEGVTILRLDDPTGKRDVPLEERTNKANNWGADILVTVHHNAYDGNWGTHSGTETYTYIGSWPNAEKLAREVHDRVVKAYGLTDRGLKKDNFHMLRESIMPAILVEGGFMDSSIDIKQMRKEAVLQEVGYAVAEGIAAYFSLKKGNSRDIKKGDRVVLKLSASRYATGEVIPDYVKGKTYTVQQVKSDRFLLQEIYSWVEEQDVEIKSRSSSDYDDKWIRSKVDGLRFYNKPSWSDDDVAGYVQKGYGFPVVIQKLKVGNGYQYEVKNSKGSIYYITAHSKYVYLD</sequence>
<gene>
    <name evidence="4" type="ORF">N784_06480</name>
</gene>
<dbReference type="Pfam" id="PF01520">
    <property type="entry name" value="Amidase_3"/>
    <property type="match status" value="1"/>
</dbReference>
<proteinExistence type="predicted"/>
<organism evidence="4 5">
    <name type="scientific">Pontibacillus litoralis JSM 072002</name>
    <dbReference type="NCBI Taxonomy" id="1385512"/>
    <lineage>
        <taxon>Bacteria</taxon>
        <taxon>Bacillati</taxon>
        <taxon>Bacillota</taxon>
        <taxon>Bacilli</taxon>
        <taxon>Bacillales</taxon>
        <taxon>Bacillaceae</taxon>
        <taxon>Pontibacillus</taxon>
    </lineage>
</organism>
<dbReference type="eggNOG" id="COG0860">
    <property type="taxonomic scope" value="Bacteria"/>
</dbReference>
<evidence type="ECO:0000259" key="3">
    <source>
        <dbReference type="SMART" id="SM00646"/>
    </source>
</evidence>
<dbReference type="GO" id="GO:0030288">
    <property type="term" value="C:outer membrane-bounded periplasmic space"/>
    <property type="evidence" value="ECO:0007669"/>
    <property type="project" value="TreeGrafter"/>
</dbReference>
<dbReference type="SMART" id="SM00646">
    <property type="entry name" value="Ami_3"/>
    <property type="match status" value="1"/>
</dbReference>
<dbReference type="STRING" id="1385512.N784_06480"/>
<evidence type="ECO:0000256" key="1">
    <source>
        <dbReference type="ARBA" id="ARBA00022801"/>
    </source>
</evidence>
<protein>
    <submittedName>
        <fullName evidence="4">Cell wall hydrolase/autolysin</fullName>
    </submittedName>
</protein>
<accession>A0A0A5G4L6</accession>
<dbReference type="PANTHER" id="PTHR30404:SF0">
    <property type="entry name" value="N-ACETYLMURAMOYL-L-ALANINE AMIDASE AMIC"/>
    <property type="match status" value="1"/>
</dbReference>
<comment type="caution">
    <text evidence="4">The sequence shown here is derived from an EMBL/GenBank/DDBJ whole genome shotgun (WGS) entry which is preliminary data.</text>
</comment>
<dbReference type="Gene3D" id="3.40.630.40">
    <property type="entry name" value="Zn-dependent exopeptidases"/>
    <property type="match status" value="1"/>
</dbReference>
<reference evidence="4 5" key="1">
    <citation type="submission" date="2013-08" db="EMBL/GenBank/DDBJ databases">
        <authorList>
            <person name="Huang J."/>
            <person name="Wang G."/>
        </authorList>
    </citation>
    <scope>NUCLEOTIDE SEQUENCE [LARGE SCALE GENOMIC DNA]</scope>
    <source>
        <strain evidence="4 5">JSM 072002</strain>
    </source>
</reference>
<name>A0A0A5G4L6_9BACI</name>
<dbReference type="eggNOG" id="COG5632">
    <property type="taxonomic scope" value="Bacteria"/>
</dbReference>
<keyword evidence="5" id="KW-1185">Reference proteome</keyword>
<dbReference type="CDD" id="cd02696">
    <property type="entry name" value="MurNAc-LAA"/>
    <property type="match status" value="1"/>
</dbReference>
<dbReference type="InterPro" id="IPR050695">
    <property type="entry name" value="N-acetylmuramoyl_amidase_3"/>
</dbReference>
<dbReference type="SUPFAM" id="SSF53187">
    <property type="entry name" value="Zn-dependent exopeptidases"/>
    <property type="match status" value="1"/>
</dbReference>
<feature type="region of interest" description="Disordered" evidence="2">
    <location>
        <begin position="1"/>
        <end position="23"/>
    </location>
</feature>
<dbReference type="Proteomes" id="UP000030401">
    <property type="component" value="Unassembled WGS sequence"/>
</dbReference>
<evidence type="ECO:0000256" key="2">
    <source>
        <dbReference type="SAM" id="MobiDB-lite"/>
    </source>
</evidence>
<evidence type="ECO:0000313" key="5">
    <source>
        <dbReference type="Proteomes" id="UP000030401"/>
    </source>
</evidence>